<organism evidence="3 4">
    <name type="scientific">Guyanagaster necrorhizus</name>
    <dbReference type="NCBI Taxonomy" id="856835"/>
    <lineage>
        <taxon>Eukaryota</taxon>
        <taxon>Fungi</taxon>
        <taxon>Dikarya</taxon>
        <taxon>Basidiomycota</taxon>
        <taxon>Agaricomycotina</taxon>
        <taxon>Agaricomycetes</taxon>
        <taxon>Agaricomycetidae</taxon>
        <taxon>Agaricales</taxon>
        <taxon>Marasmiineae</taxon>
        <taxon>Physalacriaceae</taxon>
        <taxon>Guyanagaster</taxon>
    </lineage>
</organism>
<feature type="compositionally biased region" description="Basic residues" evidence="1">
    <location>
        <begin position="245"/>
        <end position="263"/>
    </location>
</feature>
<dbReference type="GO" id="GO:0070126">
    <property type="term" value="P:mitochondrial translational termination"/>
    <property type="evidence" value="ECO:0007669"/>
    <property type="project" value="TreeGrafter"/>
</dbReference>
<sequence>MFSSSTMSLDVLKEVKDLADQYSASGSNGRSGWMPAFSHIETFGPTSGVAVERSVETLLEEIDQVKRCRMTTPVVVLNHLLTGEQFVPRLCQVRTAHHGKNSLPIPPSISILETSQDSTQARSWLSEFKNITLPRNVVELSFSRSSGPGGQNVNKVNTKATARCPIDAEWIPLWAQPGLKKSAHYVSSTKSIMITSTVYRSQSQNVEDCLEKLHNVVLTTASALIKNETSEEKKKHIANLERAAKERRRKEKSYRSETKKRRSSGGWDD</sequence>
<dbReference type="GO" id="GO:0016150">
    <property type="term" value="F:translation release factor activity, codon nonspecific"/>
    <property type="evidence" value="ECO:0007669"/>
    <property type="project" value="TreeGrafter"/>
</dbReference>
<dbReference type="AlphaFoldDB" id="A0A9P7W2M2"/>
<feature type="compositionally biased region" description="Basic and acidic residues" evidence="1">
    <location>
        <begin position="229"/>
        <end position="244"/>
    </location>
</feature>
<protein>
    <recommendedName>
        <fullName evidence="2">Prokaryotic-type class I peptide chain release factors domain-containing protein</fullName>
    </recommendedName>
</protein>
<evidence type="ECO:0000256" key="1">
    <source>
        <dbReference type="SAM" id="MobiDB-lite"/>
    </source>
</evidence>
<dbReference type="SUPFAM" id="SSF110916">
    <property type="entry name" value="Peptidyl-tRNA hydrolase domain-like"/>
    <property type="match status" value="1"/>
</dbReference>
<dbReference type="GeneID" id="66098921"/>
<gene>
    <name evidence="3" type="ORF">BT62DRAFT_1000277</name>
</gene>
<dbReference type="EMBL" id="MU250525">
    <property type="protein sequence ID" value="KAG7451047.1"/>
    <property type="molecule type" value="Genomic_DNA"/>
</dbReference>
<name>A0A9P7W2M2_9AGAR</name>
<dbReference type="GO" id="GO:0005762">
    <property type="term" value="C:mitochondrial large ribosomal subunit"/>
    <property type="evidence" value="ECO:0007669"/>
    <property type="project" value="TreeGrafter"/>
</dbReference>
<feature type="domain" description="Prokaryotic-type class I peptide chain release factors" evidence="2">
    <location>
        <begin position="130"/>
        <end position="262"/>
    </location>
</feature>
<dbReference type="Proteomes" id="UP000812287">
    <property type="component" value="Unassembled WGS sequence"/>
</dbReference>
<evidence type="ECO:0000259" key="2">
    <source>
        <dbReference type="Pfam" id="PF00472"/>
    </source>
</evidence>
<dbReference type="PANTHER" id="PTHR11075">
    <property type="entry name" value="PEPTIDE CHAIN RELEASE FACTOR"/>
    <property type="match status" value="1"/>
</dbReference>
<dbReference type="InterPro" id="IPR000352">
    <property type="entry name" value="Pep_chain_release_fac_I"/>
</dbReference>
<evidence type="ECO:0000313" key="4">
    <source>
        <dbReference type="Proteomes" id="UP000812287"/>
    </source>
</evidence>
<dbReference type="Pfam" id="PF00472">
    <property type="entry name" value="RF-1"/>
    <property type="match status" value="1"/>
</dbReference>
<dbReference type="GO" id="GO:0004045">
    <property type="term" value="F:peptidyl-tRNA hydrolase activity"/>
    <property type="evidence" value="ECO:0007669"/>
    <property type="project" value="TreeGrafter"/>
</dbReference>
<proteinExistence type="predicted"/>
<feature type="region of interest" description="Disordered" evidence="1">
    <location>
        <begin position="229"/>
        <end position="269"/>
    </location>
</feature>
<dbReference type="InterPro" id="IPR052104">
    <property type="entry name" value="Mito_Release_Factor_mL62"/>
</dbReference>
<comment type="caution">
    <text evidence="3">The sequence shown here is derived from an EMBL/GenBank/DDBJ whole genome shotgun (WGS) entry which is preliminary data.</text>
</comment>
<evidence type="ECO:0000313" key="3">
    <source>
        <dbReference type="EMBL" id="KAG7451047.1"/>
    </source>
</evidence>
<keyword evidence="4" id="KW-1185">Reference proteome</keyword>
<dbReference type="RefSeq" id="XP_043044547.1">
    <property type="nucleotide sequence ID" value="XM_043176634.1"/>
</dbReference>
<dbReference type="OrthoDB" id="270639at2759"/>
<reference evidence="3" key="1">
    <citation type="submission" date="2020-11" db="EMBL/GenBank/DDBJ databases">
        <title>Adaptations for nitrogen fixation in a non-lichenized fungal sporocarp promotes dispersal by wood-feeding termites.</title>
        <authorList>
            <consortium name="DOE Joint Genome Institute"/>
            <person name="Koch R.A."/>
            <person name="Yoon G."/>
            <person name="Arayal U."/>
            <person name="Lail K."/>
            <person name="Amirebrahimi M."/>
            <person name="Labutti K."/>
            <person name="Lipzen A."/>
            <person name="Riley R."/>
            <person name="Barry K."/>
            <person name="Henrissat B."/>
            <person name="Grigoriev I.V."/>
            <person name="Herr J.R."/>
            <person name="Aime M.C."/>
        </authorList>
    </citation>
    <scope>NUCLEOTIDE SEQUENCE</scope>
    <source>
        <strain evidence="3">MCA 3950</strain>
    </source>
</reference>
<dbReference type="Gene3D" id="3.30.160.20">
    <property type="match status" value="1"/>
</dbReference>
<dbReference type="PANTHER" id="PTHR11075:SF54">
    <property type="entry name" value="LARGE RIBOSOMAL SUBUNIT PROTEIN ML62"/>
    <property type="match status" value="1"/>
</dbReference>
<accession>A0A9P7W2M2</accession>